<proteinExistence type="predicted"/>
<protein>
    <submittedName>
        <fullName evidence="2">Uncharacterized protein</fullName>
    </submittedName>
</protein>
<evidence type="ECO:0000313" key="3">
    <source>
        <dbReference type="Proteomes" id="UP000553632"/>
    </source>
</evidence>
<feature type="region of interest" description="Disordered" evidence="1">
    <location>
        <begin position="62"/>
        <end position="118"/>
    </location>
</feature>
<reference evidence="2 3" key="1">
    <citation type="submission" date="2020-04" db="EMBL/GenBank/DDBJ databases">
        <title>Perkinsus olseni comparative genomics.</title>
        <authorList>
            <person name="Bogema D.R."/>
        </authorList>
    </citation>
    <scope>NUCLEOTIDE SEQUENCE [LARGE SCALE GENOMIC DNA]</scope>
    <source>
        <strain evidence="2 3">ATCC PRA-207</strain>
    </source>
</reference>
<feature type="compositionally biased region" description="Polar residues" evidence="1">
    <location>
        <begin position="182"/>
        <end position="196"/>
    </location>
</feature>
<gene>
    <name evidence="2" type="ORF">FOZ63_002802</name>
</gene>
<accession>A0A7J6TUB0</accession>
<evidence type="ECO:0000256" key="1">
    <source>
        <dbReference type="SAM" id="MobiDB-lite"/>
    </source>
</evidence>
<sequence length="274" mass="28953">MSITKQQLTAKWKNLKSKLNKYCDKVRKEREATGGGPSTPPDPAMEKLWDVFGRDCPTLNKVKNARTSISGMSVTSRTAEGSQPNGTGSTPQQDGPPALGIALVPSPGELPDLGGSNGNIPLLGDEFLIEVGPELQNASSGTGTSTSSTAASGTPNILAAQSATPVSASTPASVSSVTPTTRQSRPTARATGTSVGSNETITAYMSKVSRQLEALDLEKALREIQLQTADSEKAARHAEVLERDARRSAAMAEVTAWEEQALYYRAKRLRISPE</sequence>
<evidence type="ECO:0000313" key="2">
    <source>
        <dbReference type="EMBL" id="KAF4748715.1"/>
    </source>
</evidence>
<dbReference type="OMA" id="CHDETRD"/>
<keyword evidence="3" id="KW-1185">Reference proteome</keyword>
<feature type="compositionally biased region" description="Low complexity" evidence="1">
    <location>
        <begin position="162"/>
        <end position="181"/>
    </location>
</feature>
<organism evidence="2 3">
    <name type="scientific">Perkinsus olseni</name>
    <name type="common">Perkinsus atlanticus</name>
    <dbReference type="NCBI Taxonomy" id="32597"/>
    <lineage>
        <taxon>Eukaryota</taxon>
        <taxon>Sar</taxon>
        <taxon>Alveolata</taxon>
        <taxon>Perkinsozoa</taxon>
        <taxon>Perkinsea</taxon>
        <taxon>Perkinsida</taxon>
        <taxon>Perkinsidae</taxon>
        <taxon>Perkinsus</taxon>
    </lineage>
</organism>
<feature type="region of interest" description="Disordered" evidence="1">
    <location>
        <begin position="26"/>
        <end position="46"/>
    </location>
</feature>
<comment type="caution">
    <text evidence="2">The sequence shown here is derived from an EMBL/GenBank/DDBJ whole genome shotgun (WGS) entry which is preliminary data.</text>
</comment>
<feature type="compositionally biased region" description="Polar residues" evidence="1">
    <location>
        <begin position="65"/>
        <end position="93"/>
    </location>
</feature>
<feature type="region of interest" description="Disordered" evidence="1">
    <location>
        <begin position="161"/>
        <end position="196"/>
    </location>
</feature>
<dbReference type="AlphaFoldDB" id="A0A7J6TUB0"/>
<dbReference type="Proteomes" id="UP000553632">
    <property type="component" value="Unassembled WGS sequence"/>
</dbReference>
<name>A0A7J6TUB0_PEROL</name>
<dbReference type="EMBL" id="JABANO010008325">
    <property type="protein sequence ID" value="KAF4748715.1"/>
    <property type="molecule type" value="Genomic_DNA"/>
</dbReference>